<name>A0A388KZU9_CHABU</name>
<evidence type="ECO:0000313" key="3">
    <source>
        <dbReference type="EMBL" id="GBG75587.1"/>
    </source>
</evidence>
<dbReference type="InterPro" id="IPR012337">
    <property type="entry name" value="RNaseH-like_sf"/>
</dbReference>
<dbReference type="EMBL" id="BFEA01000227">
    <property type="protein sequence ID" value="GBG75587.1"/>
    <property type="molecule type" value="Genomic_DNA"/>
</dbReference>
<organism evidence="3 4">
    <name type="scientific">Chara braunii</name>
    <name type="common">Braun's stonewort</name>
    <dbReference type="NCBI Taxonomy" id="69332"/>
    <lineage>
        <taxon>Eukaryota</taxon>
        <taxon>Viridiplantae</taxon>
        <taxon>Streptophyta</taxon>
        <taxon>Charophyceae</taxon>
        <taxon>Charales</taxon>
        <taxon>Characeae</taxon>
        <taxon>Chara</taxon>
    </lineage>
</organism>
<reference evidence="3 4" key="1">
    <citation type="journal article" date="2018" name="Cell">
        <title>The Chara Genome: Secondary Complexity and Implications for Plant Terrestrialization.</title>
        <authorList>
            <person name="Nishiyama T."/>
            <person name="Sakayama H."/>
            <person name="Vries J.D."/>
            <person name="Buschmann H."/>
            <person name="Saint-Marcoux D."/>
            <person name="Ullrich K.K."/>
            <person name="Haas F.B."/>
            <person name="Vanderstraeten L."/>
            <person name="Becker D."/>
            <person name="Lang D."/>
            <person name="Vosolsobe S."/>
            <person name="Rombauts S."/>
            <person name="Wilhelmsson P.K.I."/>
            <person name="Janitza P."/>
            <person name="Kern R."/>
            <person name="Heyl A."/>
            <person name="Rumpler F."/>
            <person name="Villalobos L.I.A.C."/>
            <person name="Clay J.M."/>
            <person name="Skokan R."/>
            <person name="Toyoda A."/>
            <person name="Suzuki Y."/>
            <person name="Kagoshima H."/>
            <person name="Schijlen E."/>
            <person name="Tajeshwar N."/>
            <person name="Catarino B."/>
            <person name="Hetherington A.J."/>
            <person name="Saltykova A."/>
            <person name="Bonnot C."/>
            <person name="Breuninger H."/>
            <person name="Symeonidi A."/>
            <person name="Radhakrishnan G.V."/>
            <person name="Van Nieuwerburgh F."/>
            <person name="Deforce D."/>
            <person name="Chang C."/>
            <person name="Karol K.G."/>
            <person name="Hedrich R."/>
            <person name="Ulvskov P."/>
            <person name="Glockner G."/>
            <person name="Delwiche C.F."/>
            <person name="Petrasek J."/>
            <person name="Van de Peer Y."/>
            <person name="Friml J."/>
            <person name="Beilby M."/>
            <person name="Dolan L."/>
            <person name="Kohara Y."/>
            <person name="Sugano S."/>
            <person name="Fujiyama A."/>
            <person name="Delaux P.-M."/>
            <person name="Quint M."/>
            <person name="TheiBen G."/>
            <person name="Hagemann M."/>
            <person name="Harholt J."/>
            <person name="Dunand C."/>
            <person name="Zachgo S."/>
            <person name="Langdale J."/>
            <person name="Maumus F."/>
            <person name="Straeten D.V.D."/>
            <person name="Gould S.B."/>
            <person name="Rensing S.A."/>
        </authorList>
    </citation>
    <scope>NUCLEOTIDE SEQUENCE [LARGE SCALE GENOMIC DNA]</scope>
    <source>
        <strain evidence="3 4">S276</strain>
    </source>
</reference>
<dbReference type="Proteomes" id="UP000265515">
    <property type="component" value="Unassembled WGS sequence"/>
</dbReference>
<feature type="region of interest" description="Disordered" evidence="1">
    <location>
        <begin position="448"/>
        <end position="483"/>
    </location>
</feature>
<sequence>MRDEAAGGCEPYLPGEEVVMMSRGDGPAGRGARASRPELERARREKRKVGEEEVDMRDTAREKRVRQTTIDEMYVKEKLAEFTDAWLQWTWLQWIYAKGLSFNAFRGPKFQRVRQAAKRVLRNVRFLFPSYRVTAGVGIPSQRGKVATMVSEVRSAFQHTGATILSDGRKSRSGKPFVNFLAGGANGALLYATVARDGSVPDTADVVYRRWRAIVLSFPAKDVIGFCMDSASNYTTAARRFATELDADIRRIIWLPCSTHLCNLMLSDVGTRVGRQTVQDSPRPDQAFPLAAGRLGRSQLSDAEADDCRGDRETERCAQWWFDHGRRHPELCTIAIRVMHLWTSASPAERNWAQHECINTVRRHKLGFAKLAQLVEIATNLKLASCAQQGSGYVLPWVMGTGQEETAGRQEDDEGDVDPEVWGARPASSFSEQDIERQVVAFHSCRPSRADPFQDVFGKRATELRPWPEQTPDADADDDTSDD</sequence>
<accession>A0A388KZU9</accession>
<dbReference type="Pfam" id="PF04937">
    <property type="entry name" value="DUF659"/>
    <property type="match status" value="1"/>
</dbReference>
<evidence type="ECO:0000313" key="4">
    <source>
        <dbReference type="Proteomes" id="UP000265515"/>
    </source>
</evidence>
<proteinExistence type="predicted"/>
<feature type="region of interest" description="Disordered" evidence="1">
    <location>
        <begin position="19"/>
        <end position="62"/>
    </location>
</feature>
<comment type="caution">
    <text evidence="3">The sequence shown here is derived from an EMBL/GenBank/DDBJ whole genome shotgun (WGS) entry which is preliminary data.</text>
</comment>
<gene>
    <name evidence="3" type="ORF">CBR_g20218</name>
</gene>
<dbReference type="SUPFAM" id="SSF53098">
    <property type="entry name" value="Ribonuclease H-like"/>
    <property type="match status" value="1"/>
</dbReference>
<dbReference type="AlphaFoldDB" id="A0A388KZU9"/>
<dbReference type="InterPro" id="IPR007021">
    <property type="entry name" value="DUF659"/>
</dbReference>
<evidence type="ECO:0000259" key="2">
    <source>
        <dbReference type="Pfam" id="PF04937"/>
    </source>
</evidence>
<feature type="compositionally biased region" description="Basic and acidic residues" evidence="1">
    <location>
        <begin position="35"/>
        <end position="62"/>
    </location>
</feature>
<evidence type="ECO:0000256" key="1">
    <source>
        <dbReference type="SAM" id="MobiDB-lite"/>
    </source>
</evidence>
<dbReference type="Gramene" id="GBG75587">
    <property type="protein sequence ID" value="GBG75587"/>
    <property type="gene ID" value="CBR_g20218"/>
</dbReference>
<feature type="compositionally biased region" description="Low complexity" evidence="1">
    <location>
        <begin position="22"/>
        <end position="34"/>
    </location>
</feature>
<keyword evidence="4" id="KW-1185">Reference proteome</keyword>
<feature type="domain" description="DUF659" evidence="2">
    <location>
        <begin position="141"/>
        <end position="270"/>
    </location>
</feature>
<protein>
    <recommendedName>
        <fullName evidence="2">DUF659 domain-containing protein</fullName>
    </recommendedName>
</protein>
<feature type="compositionally biased region" description="Acidic residues" evidence="1">
    <location>
        <begin position="472"/>
        <end position="483"/>
    </location>
</feature>